<feature type="region of interest" description="Disordered" evidence="1">
    <location>
        <begin position="1"/>
        <end position="22"/>
    </location>
</feature>
<evidence type="ECO:0000256" key="1">
    <source>
        <dbReference type="SAM" id="MobiDB-lite"/>
    </source>
</evidence>
<name>A0A914XG75_9BILA</name>
<feature type="compositionally biased region" description="Low complexity" evidence="1">
    <location>
        <begin position="272"/>
        <end position="282"/>
    </location>
</feature>
<reference evidence="3" key="1">
    <citation type="submission" date="2022-11" db="UniProtKB">
        <authorList>
            <consortium name="WormBaseParasite"/>
        </authorList>
    </citation>
    <scope>IDENTIFICATION</scope>
</reference>
<dbReference type="WBParaSite" id="PSAMB.scaffold8147size6559.g31035.t1">
    <property type="protein sequence ID" value="PSAMB.scaffold8147size6559.g31035.t1"/>
    <property type="gene ID" value="PSAMB.scaffold8147size6559.g31035"/>
</dbReference>
<feature type="region of interest" description="Disordered" evidence="1">
    <location>
        <begin position="196"/>
        <end position="215"/>
    </location>
</feature>
<sequence>MLDGAYLGDDSPMTDSPNGNCLIASRSTRRRCDNALTRFDSIEPRRGSVRINSRLSPRTVYRVQEHIRHPPPPPPLPRVPQWLDNESSCETPQVAVGAQAVRAECARVFVRCPAKLPPSSSIKLLFAPLITLSFSPIGPSAALLAAEYGSASLVAQQDGFDVVGAVRRFIEPCVRRLRILSMATVICRVEGTMDRPSAGKTNRSLTRRSTGHRRGHAPHICNLYAACGRCWTRRWSRFGPAGRFDARLTHSCVRSSRRARPLRQSALDIDSRPAPFSSSPRPLINKGGRVRSTDS</sequence>
<accession>A0A914XG75</accession>
<proteinExistence type="predicted"/>
<protein>
    <submittedName>
        <fullName evidence="3">Uncharacterized protein</fullName>
    </submittedName>
</protein>
<organism evidence="2 3">
    <name type="scientific">Plectus sambesii</name>
    <dbReference type="NCBI Taxonomy" id="2011161"/>
    <lineage>
        <taxon>Eukaryota</taxon>
        <taxon>Metazoa</taxon>
        <taxon>Ecdysozoa</taxon>
        <taxon>Nematoda</taxon>
        <taxon>Chromadorea</taxon>
        <taxon>Plectida</taxon>
        <taxon>Plectina</taxon>
        <taxon>Plectoidea</taxon>
        <taxon>Plectidae</taxon>
        <taxon>Plectus</taxon>
    </lineage>
</organism>
<feature type="region of interest" description="Disordered" evidence="1">
    <location>
        <begin position="263"/>
        <end position="295"/>
    </location>
</feature>
<dbReference type="AlphaFoldDB" id="A0A914XG75"/>
<keyword evidence="2" id="KW-1185">Reference proteome</keyword>
<evidence type="ECO:0000313" key="3">
    <source>
        <dbReference type="WBParaSite" id="PSAMB.scaffold8147size6559.g31035.t1"/>
    </source>
</evidence>
<feature type="compositionally biased region" description="Basic residues" evidence="1">
    <location>
        <begin position="205"/>
        <end position="215"/>
    </location>
</feature>
<evidence type="ECO:0000313" key="2">
    <source>
        <dbReference type="Proteomes" id="UP000887566"/>
    </source>
</evidence>
<dbReference type="Proteomes" id="UP000887566">
    <property type="component" value="Unplaced"/>
</dbReference>